<name>D5XDV2_THEPJ</name>
<dbReference type="Pfam" id="PF13704">
    <property type="entry name" value="Glyco_tranf_2_4"/>
    <property type="match status" value="1"/>
</dbReference>
<dbReference type="eggNOG" id="COG0463">
    <property type="taxonomic scope" value="Bacteria"/>
</dbReference>
<keyword evidence="2" id="KW-1185">Reference proteome</keyword>
<gene>
    <name evidence="1" type="ordered locus">TherJR_0957</name>
</gene>
<accession>D5XDV2</accession>
<proteinExistence type="predicted"/>
<dbReference type="CAZy" id="GT2">
    <property type="family name" value="Glycosyltransferase Family 2"/>
</dbReference>
<dbReference type="EMBL" id="CP002028">
    <property type="protein sequence ID" value="ADG81823.1"/>
    <property type="molecule type" value="Genomic_DNA"/>
</dbReference>
<protein>
    <submittedName>
        <fullName evidence="1">Glycosyl transferase family 2</fullName>
    </submittedName>
</protein>
<dbReference type="KEGG" id="tjr:TherJR_0957"/>
<dbReference type="InterPro" id="IPR029044">
    <property type="entry name" value="Nucleotide-diphossugar_trans"/>
</dbReference>
<dbReference type="Gene3D" id="3.90.550.10">
    <property type="entry name" value="Spore Coat Polysaccharide Biosynthesis Protein SpsA, Chain A"/>
    <property type="match status" value="2"/>
</dbReference>
<dbReference type="HOGENOM" id="CLU_024575_0_0_9"/>
<sequence length="539" mass="63087">MNSGNFFTKPPGMEGSLEFAMNPCKVLIGSAIRQKPAILKEFLQSLMELDRTNLQTDYFFIDNNDYQESAKLLREFRMEGSTVFLGAANPTEAYRCTEETHYWNDRLIWQIAAFKDHILKFALDNNYSHVFLVDSDLVLHPLTLKQLLSSGKDIISEIFWTEWAPGTGELPQVWITGQYSFHLGGNSMPEEEKQRQAAQVIAQLKVPGIYEVGGLGACTLISAKAIAKGISYRRISNVDYWGEDRHFCIRAAVLGFGLYVDTHYPAFHIYRESLLPKVAEYKRSIKLAKKKRRENRQIKRENWQRKSSGNKLTLSMIVRNEADRYLARVLAHARQYIDEAVIIDDASIDNTADICREILQGIPLTLITQKRSTFSTEYRLRKKQWRETVKTNPDWILILDADEMFEDKVVAEMPKLINQTEFDYYAFRLYDFWDEEHYREDKFWQAHKVYRPFLVRYIPGFVYKWLETPQHCGRFPCNITELKGALSPLRVKHFGWANPQDREKKYKRYLKFDPQGVYGIKEQYESILDPAPNLVRWEE</sequence>
<dbReference type="SUPFAM" id="SSF53448">
    <property type="entry name" value="Nucleotide-diphospho-sugar transferases"/>
    <property type="match status" value="2"/>
</dbReference>
<dbReference type="STRING" id="635013.TherJR_0957"/>
<keyword evidence="1" id="KW-0808">Transferase</keyword>
<dbReference type="eggNOG" id="COG1216">
    <property type="taxonomic scope" value="Bacteria"/>
</dbReference>
<dbReference type="GO" id="GO:0016740">
    <property type="term" value="F:transferase activity"/>
    <property type="evidence" value="ECO:0007669"/>
    <property type="project" value="UniProtKB-KW"/>
</dbReference>
<dbReference type="AlphaFoldDB" id="D5XDV2"/>
<evidence type="ECO:0000313" key="1">
    <source>
        <dbReference type="EMBL" id="ADG81823.1"/>
    </source>
</evidence>
<dbReference type="Proteomes" id="UP000002377">
    <property type="component" value="Chromosome"/>
</dbReference>
<reference evidence="1 2" key="1">
    <citation type="submission" date="2010-05" db="EMBL/GenBank/DDBJ databases">
        <title>Complete sequence of Thermincola sp. JR.</title>
        <authorList>
            <consortium name="US DOE Joint Genome Institute"/>
            <person name="Lucas S."/>
            <person name="Copeland A."/>
            <person name="Lapidus A."/>
            <person name="Cheng J.-F."/>
            <person name="Bruce D."/>
            <person name="Goodwin L."/>
            <person name="Pitluck S."/>
            <person name="Chertkov O."/>
            <person name="Detter J.C."/>
            <person name="Han C."/>
            <person name="Tapia R."/>
            <person name="Land M."/>
            <person name="Hauser L."/>
            <person name="Kyrpides N."/>
            <person name="Mikhailova N."/>
            <person name="Hazen T.C."/>
            <person name="Woyke T."/>
        </authorList>
    </citation>
    <scope>NUCLEOTIDE SEQUENCE [LARGE SCALE GENOMIC DNA]</scope>
    <source>
        <strain evidence="1 2">JR</strain>
    </source>
</reference>
<dbReference type="PANTHER" id="PTHR43630">
    <property type="entry name" value="POLY-BETA-1,6-N-ACETYL-D-GLUCOSAMINE SYNTHASE"/>
    <property type="match status" value="1"/>
</dbReference>
<organism evidence="1 2">
    <name type="scientific">Thermincola potens (strain JR)</name>
    <dbReference type="NCBI Taxonomy" id="635013"/>
    <lineage>
        <taxon>Bacteria</taxon>
        <taxon>Bacillati</taxon>
        <taxon>Bacillota</taxon>
        <taxon>Clostridia</taxon>
        <taxon>Eubacteriales</taxon>
        <taxon>Thermincolaceae</taxon>
        <taxon>Thermincola</taxon>
    </lineage>
</organism>
<evidence type="ECO:0000313" key="2">
    <source>
        <dbReference type="Proteomes" id="UP000002377"/>
    </source>
</evidence>
<dbReference type="PANTHER" id="PTHR43630:SF2">
    <property type="entry name" value="GLYCOSYLTRANSFERASE"/>
    <property type="match status" value="1"/>
</dbReference>